<dbReference type="VEuPathDB" id="TriTrypDB:TcYC6_0047650"/>
<evidence type="ECO:0000313" key="2">
    <source>
        <dbReference type="Proteomes" id="UP000246078"/>
    </source>
</evidence>
<dbReference type="OrthoDB" id="253015at2759"/>
<dbReference type="VEuPathDB" id="TriTrypDB:TCSYLVIO_009123"/>
<comment type="caution">
    <text evidence="1">The sequence shown here is derived from an EMBL/GenBank/DDBJ whole genome shotgun (WGS) entry which is preliminary data.</text>
</comment>
<dbReference type="VEuPathDB" id="TriTrypDB:TcCLB.508919.100"/>
<reference evidence="1 2" key="1">
    <citation type="journal article" date="2018" name="Microb. Genom.">
        <title>Expanding an expanded genome: long-read sequencing of Trypanosoma cruzi.</title>
        <authorList>
            <person name="Berna L."/>
            <person name="Rodriguez M."/>
            <person name="Chiribao M.L."/>
            <person name="Parodi-Talice A."/>
            <person name="Pita S."/>
            <person name="Rijo G."/>
            <person name="Alvarez-Valin F."/>
            <person name="Robello C."/>
        </authorList>
    </citation>
    <scope>NUCLEOTIDE SEQUENCE [LARGE SCALE GENOMIC DNA]</scope>
    <source>
        <strain evidence="1 2">TCC</strain>
    </source>
</reference>
<gene>
    <name evidence="1" type="ORF">C3747_24g389</name>
</gene>
<dbReference type="OMA" id="DAVCENP"/>
<dbReference type="VEuPathDB" id="TriTrypDB:BCY84_22079"/>
<dbReference type="VEuPathDB" id="TriTrypDB:TCDM_08226"/>
<sequence>MGKRGGVGMSATEYQGEEIERPLPAWLRDQDHPEATGDFFLAEGSAKMVGSKDDSKVMGSRDTSEVLSLILSELQRQSLRINDVKATLARNVAYRTCFDVLTMNNVTLDAVCENPVSHLRSTVRYTGLNSTVTISFTSGDVSILLDDPADDVDFMGVSFTSDCILNCQLFAGIKVCSVVLNIDTQKITDLTQLTLVARSEEATKELCQALMTLCGRDPVNPGAHLHTPPSLPRERLASAAASAVASDLSSRLSAQSPTECRVNSRGVTDAVRTPTMRRCEGSKRPSLSEQVP</sequence>
<dbReference type="AlphaFoldDB" id="A0A2V2X6W6"/>
<dbReference type="VEuPathDB" id="TriTrypDB:TcG_05585"/>
<dbReference type="VEuPathDB" id="TriTrypDB:TcCLB.506513.20"/>
<evidence type="ECO:0000313" key="1">
    <source>
        <dbReference type="EMBL" id="PWV16202.1"/>
    </source>
</evidence>
<dbReference type="VEuPathDB" id="TriTrypDB:C4B63_61g145"/>
<dbReference type="VEuPathDB" id="TriTrypDB:TcCL_ESM12272"/>
<accession>A0A2V2X6W6</accession>
<proteinExistence type="predicted"/>
<protein>
    <submittedName>
        <fullName evidence="1">Uncharacterized protein</fullName>
    </submittedName>
</protein>
<dbReference type="VEuPathDB" id="TriTrypDB:ECC02_001617"/>
<name>A0A2V2X6W6_TRYCR</name>
<dbReference type="Proteomes" id="UP000246078">
    <property type="component" value="Unassembled WGS sequence"/>
</dbReference>
<dbReference type="VEuPathDB" id="TriTrypDB:C3747_24g389"/>
<dbReference type="EMBL" id="PRFC01000024">
    <property type="protein sequence ID" value="PWV16202.1"/>
    <property type="molecule type" value="Genomic_DNA"/>
</dbReference>
<organism evidence="1 2">
    <name type="scientific">Trypanosoma cruzi</name>
    <dbReference type="NCBI Taxonomy" id="5693"/>
    <lineage>
        <taxon>Eukaryota</taxon>
        <taxon>Discoba</taxon>
        <taxon>Euglenozoa</taxon>
        <taxon>Kinetoplastea</taxon>
        <taxon>Metakinetoplastina</taxon>
        <taxon>Trypanosomatida</taxon>
        <taxon>Trypanosomatidae</taxon>
        <taxon>Trypanosoma</taxon>
        <taxon>Schizotrypanum</taxon>
    </lineage>
</organism>
<dbReference type="VEuPathDB" id="TriTrypDB:Tc_MARK_7764"/>
<dbReference type="VEuPathDB" id="TriTrypDB:TcBrA4_0135720"/>